<reference evidence="1" key="2">
    <citation type="journal article" date="2022" name="New Phytol.">
        <title>Evolutionary transition to the ectomycorrhizal habit in the genomes of a hyperdiverse lineage of mushroom-forming fungi.</title>
        <authorList>
            <person name="Looney B."/>
            <person name="Miyauchi S."/>
            <person name="Morin E."/>
            <person name="Drula E."/>
            <person name="Courty P.E."/>
            <person name="Kohler A."/>
            <person name="Kuo A."/>
            <person name="LaButti K."/>
            <person name="Pangilinan J."/>
            <person name="Lipzen A."/>
            <person name="Riley R."/>
            <person name="Andreopoulos W."/>
            <person name="He G."/>
            <person name="Johnson J."/>
            <person name="Nolan M."/>
            <person name="Tritt A."/>
            <person name="Barry K.W."/>
            <person name="Grigoriev I.V."/>
            <person name="Nagy L.G."/>
            <person name="Hibbett D."/>
            <person name="Henrissat B."/>
            <person name="Matheny P.B."/>
            <person name="Labbe J."/>
            <person name="Martin F.M."/>
        </authorList>
    </citation>
    <scope>NUCLEOTIDE SEQUENCE</scope>
    <source>
        <strain evidence="1">EC-137</strain>
    </source>
</reference>
<evidence type="ECO:0000313" key="1">
    <source>
        <dbReference type="EMBL" id="KAI0030028.1"/>
    </source>
</evidence>
<dbReference type="Proteomes" id="UP000814128">
    <property type="component" value="Unassembled WGS sequence"/>
</dbReference>
<sequence length="150" mass="17661">MNKRQSKTDKRLYRSGGFIIPYWTVIGWGRRLDSLYALKPDEDPETYSFAAELLARERVHDRFGWRVRLRQVDRVGLALQDRKGEFRMVETHRARLYEDGLVEKEGLEQFVEDDKLDAEVKAWLIKEGIDKAELTFCTAKRIIDLSLEDP</sequence>
<evidence type="ECO:0000313" key="2">
    <source>
        <dbReference type="Proteomes" id="UP000814128"/>
    </source>
</evidence>
<proteinExistence type="predicted"/>
<reference evidence="1" key="1">
    <citation type="submission" date="2021-02" db="EMBL/GenBank/DDBJ databases">
        <authorList>
            <consortium name="DOE Joint Genome Institute"/>
            <person name="Ahrendt S."/>
            <person name="Looney B.P."/>
            <person name="Miyauchi S."/>
            <person name="Morin E."/>
            <person name="Drula E."/>
            <person name="Courty P.E."/>
            <person name="Chicoki N."/>
            <person name="Fauchery L."/>
            <person name="Kohler A."/>
            <person name="Kuo A."/>
            <person name="Labutti K."/>
            <person name="Pangilinan J."/>
            <person name="Lipzen A."/>
            <person name="Riley R."/>
            <person name="Andreopoulos W."/>
            <person name="He G."/>
            <person name="Johnson J."/>
            <person name="Barry K.W."/>
            <person name="Grigoriev I.V."/>
            <person name="Nagy L."/>
            <person name="Hibbett D."/>
            <person name="Henrissat B."/>
            <person name="Matheny P.B."/>
            <person name="Labbe J."/>
            <person name="Martin F."/>
        </authorList>
    </citation>
    <scope>NUCLEOTIDE SEQUENCE</scope>
    <source>
        <strain evidence="1">EC-137</strain>
    </source>
</reference>
<protein>
    <submittedName>
        <fullName evidence="1">Uncharacterized protein</fullName>
    </submittedName>
</protein>
<keyword evidence="2" id="KW-1185">Reference proteome</keyword>
<gene>
    <name evidence="1" type="ORF">K488DRAFT_88150</name>
</gene>
<organism evidence="1 2">
    <name type="scientific">Vararia minispora EC-137</name>
    <dbReference type="NCBI Taxonomy" id="1314806"/>
    <lineage>
        <taxon>Eukaryota</taxon>
        <taxon>Fungi</taxon>
        <taxon>Dikarya</taxon>
        <taxon>Basidiomycota</taxon>
        <taxon>Agaricomycotina</taxon>
        <taxon>Agaricomycetes</taxon>
        <taxon>Russulales</taxon>
        <taxon>Lachnocladiaceae</taxon>
        <taxon>Vararia</taxon>
    </lineage>
</organism>
<comment type="caution">
    <text evidence="1">The sequence shown here is derived from an EMBL/GenBank/DDBJ whole genome shotgun (WGS) entry which is preliminary data.</text>
</comment>
<name>A0ACB8QDZ4_9AGAM</name>
<accession>A0ACB8QDZ4</accession>
<dbReference type="EMBL" id="MU273643">
    <property type="protein sequence ID" value="KAI0030028.1"/>
    <property type="molecule type" value="Genomic_DNA"/>
</dbReference>